<feature type="transmembrane region" description="Helical" evidence="1">
    <location>
        <begin position="265"/>
        <end position="285"/>
    </location>
</feature>
<keyword evidence="1" id="KW-0472">Membrane</keyword>
<comment type="caution">
    <text evidence="3">The sequence shown here is derived from an EMBL/GenBank/DDBJ whole genome shotgun (WGS) entry which is preliminary data.</text>
</comment>
<keyword evidence="3" id="KW-0012">Acyltransferase</keyword>
<keyword evidence="3" id="KW-0808">Transferase</keyword>
<dbReference type="Pfam" id="PF01757">
    <property type="entry name" value="Acyl_transf_3"/>
    <property type="match status" value="1"/>
</dbReference>
<evidence type="ECO:0000313" key="3">
    <source>
        <dbReference type="EMBL" id="TWP29105.1"/>
    </source>
</evidence>
<dbReference type="Proteomes" id="UP000319499">
    <property type="component" value="Unassembled WGS sequence"/>
</dbReference>
<feature type="transmembrane region" description="Helical" evidence="1">
    <location>
        <begin position="74"/>
        <end position="91"/>
    </location>
</feature>
<keyword evidence="1" id="KW-1133">Transmembrane helix</keyword>
<feature type="transmembrane region" description="Helical" evidence="1">
    <location>
        <begin position="111"/>
        <end position="137"/>
    </location>
</feature>
<dbReference type="AlphaFoldDB" id="A0A563DFY9"/>
<feature type="transmembrane region" description="Helical" evidence="1">
    <location>
        <begin position="7"/>
        <end position="29"/>
    </location>
</feature>
<dbReference type="InterPro" id="IPR002656">
    <property type="entry name" value="Acyl_transf_3_dom"/>
</dbReference>
<feature type="transmembrane region" description="Helical" evidence="1">
    <location>
        <begin position="41"/>
        <end position="62"/>
    </location>
</feature>
<feature type="domain" description="Acyltransferase 3" evidence="2">
    <location>
        <begin position="6"/>
        <end position="308"/>
    </location>
</feature>
<organism evidence="3 4">
    <name type="scientific">Apibacter muscae</name>
    <dbReference type="NCBI Taxonomy" id="2509004"/>
    <lineage>
        <taxon>Bacteria</taxon>
        <taxon>Pseudomonadati</taxon>
        <taxon>Bacteroidota</taxon>
        <taxon>Flavobacteriia</taxon>
        <taxon>Flavobacteriales</taxon>
        <taxon>Weeksellaceae</taxon>
        <taxon>Apibacter</taxon>
    </lineage>
</organism>
<sequence length="324" mass="38460">MCVIRNLYIDLIKGIACIGVIFIHTSFWSGVSYVPDFFRSVSLLIDVPIFFLLSGLTTSINIKKNFIRLGKLQLSYMFFVTLIYFIHAIYTQKIDVYKLLLWWVHDYSDSFPLPVVMGSMWYLKIYFFVAITAQLVLKFIAEKYYLPLLIILFTLINFLTWIYRYESGDIDYVVFYLFIFMLGYYFKNKNFKITYLYFTIALVSSYFIIFYILGIDIYLDNIDKFPPNIIYLLYSLFSLTAILYLKDKIVIHKSNFLIYIGKNAIYYYFAQGISASIIFLFVYLLRNILDWAILLPMMFIINLILAIIFAEGIKKLDKLFFKLF</sequence>
<feature type="transmembrane region" description="Helical" evidence="1">
    <location>
        <begin position="193"/>
        <end position="213"/>
    </location>
</feature>
<evidence type="ECO:0000259" key="2">
    <source>
        <dbReference type="Pfam" id="PF01757"/>
    </source>
</evidence>
<feature type="transmembrane region" description="Helical" evidence="1">
    <location>
        <begin position="291"/>
        <end position="313"/>
    </location>
</feature>
<gene>
    <name evidence="3" type="ORF">ETU09_04490</name>
</gene>
<keyword evidence="4" id="KW-1185">Reference proteome</keyword>
<dbReference type="OrthoDB" id="2090489at2"/>
<feature type="transmembrane region" description="Helical" evidence="1">
    <location>
        <begin position="144"/>
        <end position="164"/>
    </location>
</feature>
<feature type="transmembrane region" description="Helical" evidence="1">
    <location>
        <begin position="225"/>
        <end position="245"/>
    </location>
</feature>
<dbReference type="GO" id="GO:0016747">
    <property type="term" value="F:acyltransferase activity, transferring groups other than amino-acyl groups"/>
    <property type="evidence" value="ECO:0007669"/>
    <property type="project" value="InterPro"/>
</dbReference>
<evidence type="ECO:0000256" key="1">
    <source>
        <dbReference type="SAM" id="Phobius"/>
    </source>
</evidence>
<feature type="transmembrane region" description="Helical" evidence="1">
    <location>
        <begin position="170"/>
        <end position="186"/>
    </location>
</feature>
<evidence type="ECO:0000313" key="4">
    <source>
        <dbReference type="Proteomes" id="UP000319499"/>
    </source>
</evidence>
<proteinExistence type="predicted"/>
<name>A0A563DFY9_9FLAO</name>
<reference evidence="3 4" key="1">
    <citation type="submission" date="2019-02" db="EMBL/GenBank/DDBJ databases">
        <title>Apibacter muscae sp. nov.: a novel member of the house fly microbiota.</title>
        <authorList>
            <person name="Park R."/>
        </authorList>
    </citation>
    <scope>NUCLEOTIDE SEQUENCE [LARGE SCALE GENOMIC DNA]</scope>
    <source>
        <strain evidence="3 4">AL1</strain>
    </source>
</reference>
<accession>A0A563DFY9</accession>
<keyword evidence="1" id="KW-0812">Transmembrane</keyword>
<dbReference type="EMBL" id="SELH01000016">
    <property type="protein sequence ID" value="TWP29105.1"/>
    <property type="molecule type" value="Genomic_DNA"/>
</dbReference>
<protein>
    <submittedName>
        <fullName evidence="3">Acyltransferase</fullName>
    </submittedName>
</protein>